<evidence type="ECO:0000313" key="5">
    <source>
        <dbReference type="EnsemblPlants" id="TraesCS1A02G046100.2"/>
    </source>
</evidence>
<feature type="compositionally biased region" description="Polar residues" evidence="1">
    <location>
        <begin position="355"/>
        <end position="367"/>
    </location>
</feature>
<dbReference type="PANTHER" id="PTHR46836">
    <property type="entry name" value="AFADIN"/>
    <property type="match status" value="1"/>
</dbReference>
<reference evidence="5" key="2">
    <citation type="submission" date="2018-10" db="UniProtKB">
        <authorList>
            <consortium name="EnsemblPlants"/>
        </authorList>
    </citation>
    <scope>IDENTIFICATION</scope>
</reference>
<feature type="region of interest" description="Disordered" evidence="1">
    <location>
        <begin position="397"/>
        <end position="491"/>
    </location>
</feature>
<feature type="compositionally biased region" description="Basic and acidic residues" evidence="1">
    <location>
        <begin position="322"/>
        <end position="332"/>
    </location>
</feature>
<dbReference type="RefSeq" id="XP_044455753.1">
    <property type="nucleotide sequence ID" value="XM_044599818.1"/>
</dbReference>
<feature type="domain" description="DUF3741" evidence="2">
    <location>
        <begin position="226"/>
        <end position="268"/>
    </location>
</feature>
<gene>
    <name evidence="5" type="primary">LOC123187852</name>
</gene>
<name>A0A3B5XVE3_WHEAT</name>
<feature type="compositionally biased region" description="Polar residues" evidence="1">
    <location>
        <begin position="479"/>
        <end position="491"/>
    </location>
</feature>
<feature type="domain" description="DUF4378" evidence="3">
    <location>
        <begin position="857"/>
        <end position="973"/>
    </location>
</feature>
<dbReference type="GeneID" id="123187852"/>
<feature type="region of interest" description="Disordered" evidence="1">
    <location>
        <begin position="507"/>
        <end position="581"/>
    </location>
</feature>
<dbReference type="Gramene" id="TraesLDM1A03G00016030.1">
    <property type="protein sequence ID" value="TraesLDM1A03G00016030.1"/>
    <property type="gene ID" value="TraesLDM1A03G00016030"/>
</dbReference>
<keyword evidence="6" id="KW-1185">Reference proteome</keyword>
<dbReference type="PANTHER" id="PTHR46836:SF1">
    <property type="entry name" value="OS05G0116700 PROTEIN"/>
    <property type="match status" value="1"/>
</dbReference>
<feature type="region of interest" description="Disordered" evidence="1">
    <location>
        <begin position="1"/>
        <end position="45"/>
    </location>
</feature>
<dbReference type="Gramene" id="TraesCS1A03G0110200.1">
    <property type="protein sequence ID" value="TraesCS1A03G0110200.1.CDS"/>
    <property type="gene ID" value="TraesCS1A03G0110200"/>
</dbReference>
<dbReference type="InterPro" id="IPR032795">
    <property type="entry name" value="DUF3741-assoc"/>
</dbReference>
<sequence>MLRGGAGPRGGGGGAAAASSAARPPRCPHPRPAPRRARATAGGLEPKGVAVSVLEDPVVSSVEESSFTFEFKRGSKRARKGMPPAEVHRGKENWHGEGVTNKQNMAAAKSHMTKEGPEEVEFTHCAPSIVARLMGLETVPRSKKVLDRCQSDIQSNPRLKLSGRAEEVARVSCEDRPCRSSGDELPELKDVFEVTEMENMATRKALQSGKEMPRPRSNDADLEFVRQKFLDAKRLSTDEGHRNSKEFGEALEILYSKKDVFLEILQESSVALSGFPGHILGYSGLQCSPHGSNGAGAQSFGQDNLCRMEADSESEGPLSSVHLEDVPLEHSAPKGSRRSRRPSQIVVLKPDPQRRSSTPVIASQETSQFGQWTGARWLKPPRHSLHKQDGIHSMAHGSVQVSEPEGDTPEQKLRIQTSRRGSRKKPSENECYLGVGCQREKAASTSHDETSSISSSTHSAGSSVSRKARKHLSERWQMACQSKAENPVPTDTRTLGEMLELTARDATKVTTQKRLSDSNTNSSNAQEMPASPLGISSKDGWKTGIYRGDNSRSGISRNFPRSKSLPTSSTTVAKLPGRRRSAPNLPILKDILNTPTDDTGNGLLRKRLPIRKAKQNGRVIIHVGKENMLPEKEIYVTSERTRHSICTSDLPRTSNTYNEHPGDVISIEDHTAIDLAIPHEDVQNLKGQAGWKEQKLATPLPEAEDIVIHDQDIITLKEVKSQLMESDIAEIDHQAVKSAYSVSAESCECSSPTASSQQSSGEESTYSGIFKSVNDGIQGLRAQLKMLKMGDQVDTRKDDSDAYSSDECDDTDISDYQVKEEQLPIFKDEEDRDCTYVQEMLGTACGFPVYPEQWQFSSDVFVWLENKYSKLLLWSKSDRKLLFDLVNSILADMTAPGSSLCSKIMMNSWPQMDWRKLAENVWQTAVLMRRSYHPFDLDSVEPLPLDHHPELKMFGADIAEMIRDDVLEELVAELASHIN</sequence>
<reference evidence="5" key="1">
    <citation type="submission" date="2018-08" db="EMBL/GenBank/DDBJ databases">
        <authorList>
            <person name="Rossello M."/>
        </authorList>
    </citation>
    <scope>NUCLEOTIDE SEQUENCE [LARGE SCALE GENOMIC DNA]</scope>
    <source>
        <strain evidence="5">cv. Chinese Spring</strain>
    </source>
</reference>
<dbReference type="Gramene" id="TraesCS1A02G046100.2">
    <property type="protein sequence ID" value="TraesCS1A02G046100.2"/>
    <property type="gene ID" value="TraesCS1A02G046100"/>
</dbReference>
<feature type="compositionally biased region" description="Low complexity" evidence="1">
    <location>
        <begin position="451"/>
        <end position="465"/>
    </location>
</feature>
<dbReference type="Pfam" id="PF14309">
    <property type="entry name" value="DUF4378"/>
    <property type="match status" value="1"/>
</dbReference>
<dbReference type="OrthoDB" id="1925259at2759"/>
<feature type="compositionally biased region" description="Gly residues" evidence="1">
    <location>
        <begin position="1"/>
        <end position="15"/>
    </location>
</feature>
<evidence type="ECO:0000259" key="2">
    <source>
        <dbReference type="Pfam" id="PF12552"/>
    </source>
</evidence>
<dbReference type="STRING" id="4565.A0A3B5XVE3"/>
<evidence type="ECO:0000259" key="4">
    <source>
        <dbReference type="Pfam" id="PF14383"/>
    </source>
</evidence>
<dbReference type="AlphaFoldDB" id="A0A3B5XVE3"/>
<feature type="compositionally biased region" description="Basic residues" evidence="1">
    <location>
        <begin position="26"/>
        <end position="38"/>
    </location>
</feature>
<accession>A0A3B5XVE3</accession>
<evidence type="ECO:0000256" key="1">
    <source>
        <dbReference type="SAM" id="MobiDB-lite"/>
    </source>
</evidence>
<dbReference type="InterPro" id="IPR022212">
    <property type="entry name" value="DUF3741"/>
</dbReference>
<dbReference type="Pfam" id="PF12552">
    <property type="entry name" value="DUF3741"/>
    <property type="match status" value="1"/>
</dbReference>
<dbReference type="Gramene" id="TraesJAG1A03G00015450.1">
    <property type="protein sequence ID" value="TraesJAG1A03G00015450.1"/>
    <property type="gene ID" value="TraesJAG1A03G00015450"/>
</dbReference>
<dbReference type="InterPro" id="IPR025486">
    <property type="entry name" value="DUF4378"/>
</dbReference>
<dbReference type="PaxDb" id="4565-Traes_1AS_5CB1B76C7.3"/>
<feature type="compositionally biased region" description="Basic and acidic residues" evidence="1">
    <location>
        <begin position="438"/>
        <end position="450"/>
    </location>
</feature>
<evidence type="ECO:0008006" key="7">
    <source>
        <dbReference type="Google" id="ProtNLM"/>
    </source>
</evidence>
<feature type="compositionally biased region" description="Polar residues" evidence="1">
    <location>
        <begin position="551"/>
        <end position="572"/>
    </location>
</feature>
<feature type="region of interest" description="Disordered" evidence="1">
    <location>
        <begin position="309"/>
        <end position="367"/>
    </location>
</feature>
<feature type="compositionally biased region" description="Polar residues" evidence="1">
    <location>
        <begin position="508"/>
        <end position="526"/>
    </location>
</feature>
<organism evidence="5">
    <name type="scientific">Triticum aestivum</name>
    <name type="common">Wheat</name>
    <dbReference type="NCBI Taxonomy" id="4565"/>
    <lineage>
        <taxon>Eukaryota</taxon>
        <taxon>Viridiplantae</taxon>
        <taxon>Streptophyta</taxon>
        <taxon>Embryophyta</taxon>
        <taxon>Tracheophyta</taxon>
        <taxon>Spermatophyta</taxon>
        <taxon>Magnoliopsida</taxon>
        <taxon>Liliopsida</taxon>
        <taxon>Poales</taxon>
        <taxon>Poaceae</taxon>
        <taxon>BOP clade</taxon>
        <taxon>Pooideae</taxon>
        <taxon>Triticodae</taxon>
        <taxon>Triticeae</taxon>
        <taxon>Triticinae</taxon>
        <taxon>Triticum</taxon>
    </lineage>
</organism>
<evidence type="ECO:0000259" key="3">
    <source>
        <dbReference type="Pfam" id="PF14309"/>
    </source>
</evidence>
<protein>
    <recommendedName>
        <fullName evidence="7">DUF4378 domain-containing protein</fullName>
    </recommendedName>
</protein>
<feature type="domain" description="DUF3741" evidence="4">
    <location>
        <begin position="125"/>
        <end position="143"/>
    </location>
</feature>
<dbReference type="Pfam" id="PF14383">
    <property type="entry name" value="VARLMGL"/>
    <property type="match status" value="1"/>
</dbReference>
<dbReference type="KEGG" id="taes:123187852"/>
<dbReference type="Proteomes" id="UP000019116">
    <property type="component" value="Chromosome 1A"/>
</dbReference>
<dbReference type="OMA" id="MSTHNCS"/>
<proteinExistence type="predicted"/>
<evidence type="ECO:0000313" key="6">
    <source>
        <dbReference type="Proteomes" id="UP000019116"/>
    </source>
</evidence>
<dbReference type="EnsemblPlants" id="TraesCS1A02G046100.2">
    <property type="protein sequence ID" value="TraesCS1A02G046100.2"/>
    <property type="gene ID" value="TraesCS1A02G046100"/>
</dbReference>